<keyword evidence="4" id="KW-0804">Transcription</keyword>
<evidence type="ECO:0000256" key="4">
    <source>
        <dbReference type="ARBA" id="ARBA00023163"/>
    </source>
</evidence>
<dbReference type="PANTHER" id="PTHR35807">
    <property type="entry name" value="TRANSCRIPTIONAL REGULATOR REDD-RELATED"/>
    <property type="match status" value="1"/>
</dbReference>
<name>A0ABS8ZQ97_9PSEU</name>
<proteinExistence type="inferred from homology"/>
<dbReference type="Gene3D" id="1.10.10.10">
    <property type="entry name" value="Winged helix-like DNA-binding domain superfamily/Winged helix DNA-binding domain"/>
    <property type="match status" value="1"/>
</dbReference>
<accession>A0ABS8ZQ97</accession>
<sequence>MAIEFRLLGSVDARANGEVIDLGPRRQRSVLAVLLINVTQVVPLDRLMDRIWGERQPRSARGTLHAYVSRLRKALAGTDDVSIVQQSGGYLIALEQLAVDVHHFRRLIAQARIADGERALALFEQALGLWRGEAFANLDTPWLNQARDTLNAERRAAELARGEVKLRLGQHLDLLAELPARMAEHPLDEGLVSQFMLALYRSGRQADALNHYQETRLRLATELGASPSILLQTLHHQFLTADPALDVPQSASARTLRQLPDSSNHVTGRTANSPHCRACSQDSRSP</sequence>
<feature type="compositionally biased region" description="Polar residues" evidence="6">
    <location>
        <begin position="256"/>
        <end position="273"/>
    </location>
</feature>
<feature type="region of interest" description="Disordered" evidence="6">
    <location>
        <begin position="256"/>
        <end position="286"/>
    </location>
</feature>
<dbReference type="InterPro" id="IPR016032">
    <property type="entry name" value="Sig_transdc_resp-reg_C-effctor"/>
</dbReference>
<keyword evidence="2" id="KW-0805">Transcription regulation</keyword>
<keyword evidence="3 5" id="KW-0238">DNA-binding</keyword>
<comment type="caution">
    <text evidence="8">The sequence shown here is derived from an EMBL/GenBank/DDBJ whole genome shotgun (WGS) entry which is preliminary data.</text>
</comment>
<comment type="similarity">
    <text evidence="1">Belongs to the AfsR/DnrI/RedD regulatory family.</text>
</comment>
<dbReference type="PROSITE" id="PS51755">
    <property type="entry name" value="OMPR_PHOB"/>
    <property type="match status" value="1"/>
</dbReference>
<dbReference type="RefSeq" id="WP_233731423.1">
    <property type="nucleotide sequence ID" value="NZ_JAJVCN010000004.1"/>
</dbReference>
<dbReference type="InterPro" id="IPR051677">
    <property type="entry name" value="AfsR-DnrI-RedD_regulator"/>
</dbReference>
<dbReference type="SMART" id="SM00862">
    <property type="entry name" value="Trans_reg_C"/>
    <property type="match status" value="1"/>
</dbReference>
<dbReference type="InterPro" id="IPR036388">
    <property type="entry name" value="WH-like_DNA-bd_sf"/>
</dbReference>
<dbReference type="Pfam" id="PF00486">
    <property type="entry name" value="Trans_reg_C"/>
    <property type="match status" value="1"/>
</dbReference>
<evidence type="ECO:0000256" key="5">
    <source>
        <dbReference type="PROSITE-ProRule" id="PRU01091"/>
    </source>
</evidence>
<feature type="domain" description="OmpR/PhoB-type" evidence="7">
    <location>
        <begin position="1"/>
        <end position="94"/>
    </location>
</feature>
<dbReference type="EMBL" id="JAJVCN010000004">
    <property type="protein sequence ID" value="MCE7009930.1"/>
    <property type="molecule type" value="Genomic_DNA"/>
</dbReference>
<organism evidence="8 9">
    <name type="scientific">Kibdelosporangium philippinense</name>
    <dbReference type="NCBI Taxonomy" id="211113"/>
    <lineage>
        <taxon>Bacteria</taxon>
        <taxon>Bacillati</taxon>
        <taxon>Actinomycetota</taxon>
        <taxon>Actinomycetes</taxon>
        <taxon>Pseudonocardiales</taxon>
        <taxon>Pseudonocardiaceae</taxon>
        <taxon>Kibdelosporangium</taxon>
    </lineage>
</organism>
<dbReference type="Pfam" id="PF03704">
    <property type="entry name" value="BTAD"/>
    <property type="match status" value="1"/>
</dbReference>
<feature type="DNA-binding region" description="OmpR/PhoB-type" evidence="5">
    <location>
        <begin position="1"/>
        <end position="94"/>
    </location>
</feature>
<keyword evidence="9" id="KW-1185">Reference proteome</keyword>
<evidence type="ECO:0000313" key="9">
    <source>
        <dbReference type="Proteomes" id="UP001521150"/>
    </source>
</evidence>
<dbReference type="Proteomes" id="UP001521150">
    <property type="component" value="Unassembled WGS sequence"/>
</dbReference>
<dbReference type="SUPFAM" id="SSF46894">
    <property type="entry name" value="C-terminal effector domain of the bipartite response regulators"/>
    <property type="match status" value="1"/>
</dbReference>
<evidence type="ECO:0000313" key="8">
    <source>
        <dbReference type="EMBL" id="MCE7009930.1"/>
    </source>
</evidence>
<dbReference type="InterPro" id="IPR005158">
    <property type="entry name" value="BTAD"/>
</dbReference>
<evidence type="ECO:0000256" key="2">
    <source>
        <dbReference type="ARBA" id="ARBA00023015"/>
    </source>
</evidence>
<dbReference type="SMART" id="SM01043">
    <property type="entry name" value="BTAD"/>
    <property type="match status" value="1"/>
</dbReference>
<dbReference type="CDD" id="cd15831">
    <property type="entry name" value="BTAD"/>
    <property type="match status" value="1"/>
</dbReference>
<evidence type="ECO:0000256" key="3">
    <source>
        <dbReference type="ARBA" id="ARBA00023125"/>
    </source>
</evidence>
<gene>
    <name evidence="8" type="ORF">LWC34_45065</name>
</gene>
<evidence type="ECO:0000256" key="1">
    <source>
        <dbReference type="ARBA" id="ARBA00005820"/>
    </source>
</evidence>
<dbReference type="PANTHER" id="PTHR35807:SF1">
    <property type="entry name" value="TRANSCRIPTIONAL REGULATOR REDD"/>
    <property type="match status" value="1"/>
</dbReference>
<dbReference type="InterPro" id="IPR011990">
    <property type="entry name" value="TPR-like_helical_dom_sf"/>
</dbReference>
<protein>
    <submittedName>
        <fullName evidence="8">AfsR/SARP family transcriptional regulator</fullName>
    </submittedName>
</protein>
<evidence type="ECO:0000256" key="6">
    <source>
        <dbReference type="SAM" id="MobiDB-lite"/>
    </source>
</evidence>
<reference evidence="8 9" key="1">
    <citation type="submission" date="2021-12" db="EMBL/GenBank/DDBJ databases">
        <title>Genome sequence of Kibdelosporangium philippinense ATCC 49844.</title>
        <authorList>
            <person name="Fedorov E.A."/>
            <person name="Omeragic M."/>
            <person name="Shalygina K.F."/>
            <person name="Maclea K.S."/>
        </authorList>
    </citation>
    <scope>NUCLEOTIDE SEQUENCE [LARGE SCALE GENOMIC DNA]</scope>
    <source>
        <strain evidence="8 9">ATCC 49844</strain>
    </source>
</reference>
<dbReference type="InterPro" id="IPR001867">
    <property type="entry name" value="OmpR/PhoB-type_DNA-bd"/>
</dbReference>
<evidence type="ECO:0000259" key="7">
    <source>
        <dbReference type="PROSITE" id="PS51755"/>
    </source>
</evidence>
<dbReference type="Gene3D" id="1.25.40.10">
    <property type="entry name" value="Tetratricopeptide repeat domain"/>
    <property type="match status" value="1"/>
</dbReference>
<dbReference type="SUPFAM" id="SSF48452">
    <property type="entry name" value="TPR-like"/>
    <property type="match status" value="1"/>
</dbReference>